<gene>
    <name evidence="1" type="ORF">SAMN04487990_102120</name>
</gene>
<evidence type="ECO:0000313" key="2">
    <source>
        <dbReference type="Proteomes" id="UP000198846"/>
    </source>
</evidence>
<name>A0A1H3W0A6_BIZPA</name>
<dbReference type="EMBL" id="FNQK01000002">
    <property type="protein sequence ID" value="SDZ79884.1"/>
    <property type="molecule type" value="Genomic_DNA"/>
</dbReference>
<reference evidence="2" key="1">
    <citation type="submission" date="2016-10" db="EMBL/GenBank/DDBJ databases">
        <authorList>
            <person name="Varghese N."/>
            <person name="Submissions S."/>
        </authorList>
    </citation>
    <scope>NUCLEOTIDE SEQUENCE [LARGE SCALE GENOMIC DNA]</scope>
    <source>
        <strain evidence="2">DSM 23842</strain>
    </source>
</reference>
<dbReference type="AlphaFoldDB" id="A0A1H3W0A6"/>
<dbReference type="Proteomes" id="UP000198846">
    <property type="component" value="Unassembled WGS sequence"/>
</dbReference>
<sequence length="162" mass="18638">MHLHLDNTHLNLDSDYEPMFSHKDIKDLLGFTEIYSNPSSLLNSSLFVRLIVTYQGTYAIKIKDLTKLQHLNSIWSDKKKKKRFMTLLDLEYRRKTGDFSNPNGTAEDYQKIILKHINIKYDLGISLFKTIENNGEPVGCEELILVNGDTANSSIDKKPCDE</sequence>
<dbReference type="STRING" id="283786.SAMN04487990_102120"/>
<organism evidence="1 2">
    <name type="scientific">Bizionia paragorgiae</name>
    <dbReference type="NCBI Taxonomy" id="283786"/>
    <lineage>
        <taxon>Bacteria</taxon>
        <taxon>Pseudomonadati</taxon>
        <taxon>Bacteroidota</taxon>
        <taxon>Flavobacteriia</taxon>
        <taxon>Flavobacteriales</taxon>
        <taxon>Flavobacteriaceae</taxon>
        <taxon>Bizionia</taxon>
    </lineage>
</organism>
<accession>A0A1H3W0A6</accession>
<protein>
    <submittedName>
        <fullName evidence="1">Uncharacterized protein</fullName>
    </submittedName>
</protein>
<evidence type="ECO:0000313" key="1">
    <source>
        <dbReference type="EMBL" id="SDZ79884.1"/>
    </source>
</evidence>
<keyword evidence="2" id="KW-1185">Reference proteome</keyword>
<proteinExistence type="predicted"/>